<evidence type="ECO:0000256" key="2">
    <source>
        <dbReference type="ARBA" id="ARBA00009592"/>
    </source>
</evidence>
<keyword evidence="4" id="KW-0433">Leucine-rich repeat</keyword>
<dbReference type="Gene3D" id="3.80.10.10">
    <property type="entry name" value="Ribonuclease Inhibitor"/>
    <property type="match status" value="5"/>
</dbReference>
<protein>
    <recommendedName>
        <fullName evidence="14">Leucine-rich repeat-containing N-terminal plant-type domain-containing protein</fullName>
    </recommendedName>
</protein>
<evidence type="ECO:0000256" key="1">
    <source>
        <dbReference type="ARBA" id="ARBA00004251"/>
    </source>
</evidence>
<keyword evidence="9 12" id="KW-0472">Membrane</keyword>
<feature type="signal peptide" evidence="13">
    <location>
        <begin position="1"/>
        <end position="29"/>
    </location>
</feature>
<evidence type="ECO:0000256" key="5">
    <source>
        <dbReference type="ARBA" id="ARBA00022692"/>
    </source>
</evidence>
<feature type="transmembrane region" description="Helical" evidence="12">
    <location>
        <begin position="839"/>
        <end position="858"/>
    </location>
</feature>
<evidence type="ECO:0000256" key="7">
    <source>
        <dbReference type="ARBA" id="ARBA00022737"/>
    </source>
</evidence>
<keyword evidence="8 12" id="KW-1133">Transmembrane helix</keyword>
<evidence type="ECO:0000256" key="4">
    <source>
        <dbReference type="ARBA" id="ARBA00022614"/>
    </source>
</evidence>
<keyword evidence="6 13" id="KW-0732">Signal</keyword>
<dbReference type="FunFam" id="3.80.10.10:FF:000041">
    <property type="entry name" value="LRR receptor-like serine/threonine-protein kinase ERECTA"/>
    <property type="match status" value="1"/>
</dbReference>
<dbReference type="SUPFAM" id="SSF52058">
    <property type="entry name" value="L domain-like"/>
    <property type="match status" value="2"/>
</dbReference>
<dbReference type="FunFam" id="3.80.10.10:FF:000111">
    <property type="entry name" value="LRR receptor-like serine/threonine-protein kinase ERECTA"/>
    <property type="match status" value="1"/>
</dbReference>
<evidence type="ECO:0000256" key="8">
    <source>
        <dbReference type="ARBA" id="ARBA00022989"/>
    </source>
</evidence>
<organism evidence="15 16">
    <name type="scientific">Ficus carica</name>
    <name type="common">Common fig</name>
    <dbReference type="NCBI Taxonomy" id="3494"/>
    <lineage>
        <taxon>Eukaryota</taxon>
        <taxon>Viridiplantae</taxon>
        <taxon>Streptophyta</taxon>
        <taxon>Embryophyta</taxon>
        <taxon>Tracheophyta</taxon>
        <taxon>Spermatophyta</taxon>
        <taxon>Magnoliopsida</taxon>
        <taxon>eudicotyledons</taxon>
        <taxon>Gunneridae</taxon>
        <taxon>Pentapetalae</taxon>
        <taxon>rosids</taxon>
        <taxon>fabids</taxon>
        <taxon>Rosales</taxon>
        <taxon>Moraceae</taxon>
        <taxon>Ficeae</taxon>
        <taxon>Ficus</taxon>
    </lineage>
</organism>
<dbReference type="AlphaFoldDB" id="A0AA88AP85"/>
<dbReference type="FunFam" id="3.80.10.10:FF:000095">
    <property type="entry name" value="LRR receptor-like serine/threonine-protein kinase GSO1"/>
    <property type="match status" value="1"/>
</dbReference>
<dbReference type="GO" id="GO:0005886">
    <property type="term" value="C:plasma membrane"/>
    <property type="evidence" value="ECO:0007669"/>
    <property type="project" value="UniProtKB-SubCell"/>
</dbReference>
<keyword evidence="10" id="KW-0675">Receptor</keyword>
<keyword evidence="16" id="KW-1185">Reference proteome</keyword>
<dbReference type="InterPro" id="IPR046956">
    <property type="entry name" value="RLP23-like"/>
</dbReference>
<name>A0AA88AP85_FICCA</name>
<dbReference type="Pfam" id="PF13855">
    <property type="entry name" value="LRR_8"/>
    <property type="match status" value="2"/>
</dbReference>
<evidence type="ECO:0000256" key="3">
    <source>
        <dbReference type="ARBA" id="ARBA00022475"/>
    </source>
</evidence>
<dbReference type="PANTHER" id="PTHR48061">
    <property type="entry name" value="LEUCINE-RICH REPEAT RECEPTOR PROTEIN KINASE EMS1-LIKE-RELATED"/>
    <property type="match status" value="1"/>
</dbReference>
<feature type="domain" description="Leucine-rich repeat-containing N-terminal plant-type" evidence="14">
    <location>
        <begin position="37"/>
        <end position="90"/>
    </location>
</feature>
<evidence type="ECO:0000256" key="9">
    <source>
        <dbReference type="ARBA" id="ARBA00023136"/>
    </source>
</evidence>
<evidence type="ECO:0000313" key="16">
    <source>
        <dbReference type="Proteomes" id="UP001187192"/>
    </source>
</evidence>
<comment type="caution">
    <text evidence="15">The sequence shown here is derived from an EMBL/GenBank/DDBJ whole genome shotgun (WGS) entry which is preliminary data.</text>
</comment>
<evidence type="ECO:0000256" key="10">
    <source>
        <dbReference type="ARBA" id="ARBA00023170"/>
    </source>
</evidence>
<dbReference type="Pfam" id="PF08263">
    <property type="entry name" value="LRRNT_2"/>
    <property type="match status" value="1"/>
</dbReference>
<keyword evidence="5 12" id="KW-0812">Transmembrane</keyword>
<sequence length="873" mass="97052">MAGWLLSLRSFLILLCLSKFLVFLELVVANAMQPSCHDNERSALLQFKQSFIIDELASDPHAAYPKVLHWRNQEGDQGSNCCLWDGVECDEKTGRVIGLDLSSSCFHGPISSSSSLFRLVHLRRLNLADNHFNFSRIPAAIGRFSAITHLSLSLSVFSGQIPLEISYLSKLSSLDLSLNVDKPIKKSLVTQKLLQLQLSNFKSLVQNLTHLEELGLGAVDILSTVPDLSNLSSLTDLFLRDCGLSGPIPSSLGFLSKLEFLDLGLNRLNGYIPSSLQNLTRLDTLRLDSNNITGPIPSWLGNHTHLLELELKNNELIGSVPQSLSRLMNLRALSLAANNLEGTLEFDMFFSMKNLIYLYLSGNKLSLLFGKRNVNATLSKFKGLRLSTCNLIEFPDFLRYQNELELLDLSNNKIHGGIPEWMSNTSLETLLFIRLSGNFLTSFHRSSSMLPWVNLRVLDLNSNMLQGQVPLPPSSITYYDVSHNNLTGEIPLLMCNSSSLQVLDLSSNNLDGTVPQCLGGFSDSVSVLNLRRNSFHGIIPETCSPTSNLRMVDFGHNQFHGQLPRSLATCVMLEYLDLSNNKLIDVFPTWLATLHMLKLFSIRKNGFYGVIGKPEEQFELPNLRVIDLSYNNFTGELPFAYVFAMNAVKLTDNKHLSYENTTEIIDMKGKYSDIPYEYDYSITIAAKGVERNYEKILEVFAFIDFSSNKFSGEITELIGILKGLDSLNFSNNMLTGHIPPSLCNLLVLESLDLSHNKLSGGIPQQLTQLTFLESLDVSHNELTGPIPQGQQLSTFDSSSFADNPGLCGKPLANKCENPNAFLPPSSAVDYDDSESQVEFLWFFVVMGYASGLVVGVVLGSSVITKRHLGCYFN</sequence>
<comment type="subcellular location">
    <subcellularLocation>
        <location evidence="1">Cell membrane</location>
        <topology evidence="1">Single-pass type I membrane protein</topology>
    </subcellularLocation>
</comment>
<keyword evidence="11" id="KW-0325">Glycoprotein</keyword>
<feature type="chain" id="PRO_5041701245" description="Leucine-rich repeat-containing N-terminal plant-type domain-containing protein" evidence="13">
    <location>
        <begin position="30"/>
        <end position="873"/>
    </location>
</feature>
<reference evidence="15" key="1">
    <citation type="submission" date="2023-07" db="EMBL/GenBank/DDBJ databases">
        <title>draft genome sequence of fig (Ficus carica).</title>
        <authorList>
            <person name="Takahashi T."/>
            <person name="Nishimura K."/>
        </authorList>
    </citation>
    <scope>NUCLEOTIDE SEQUENCE</scope>
</reference>
<evidence type="ECO:0000313" key="15">
    <source>
        <dbReference type="EMBL" id="GMN56375.1"/>
    </source>
</evidence>
<evidence type="ECO:0000256" key="13">
    <source>
        <dbReference type="SAM" id="SignalP"/>
    </source>
</evidence>
<dbReference type="Proteomes" id="UP001187192">
    <property type="component" value="Unassembled WGS sequence"/>
</dbReference>
<evidence type="ECO:0000259" key="14">
    <source>
        <dbReference type="Pfam" id="PF08263"/>
    </source>
</evidence>
<keyword evidence="7" id="KW-0677">Repeat</keyword>
<dbReference type="EMBL" id="BTGU01000063">
    <property type="protein sequence ID" value="GMN56375.1"/>
    <property type="molecule type" value="Genomic_DNA"/>
</dbReference>
<dbReference type="PANTHER" id="PTHR48061:SF12">
    <property type="entry name" value="DISEASE RESISTANCE LIKE PROTEIN"/>
    <property type="match status" value="1"/>
</dbReference>
<proteinExistence type="inferred from homology"/>
<evidence type="ECO:0000256" key="12">
    <source>
        <dbReference type="SAM" id="Phobius"/>
    </source>
</evidence>
<dbReference type="SMART" id="SM00369">
    <property type="entry name" value="LRR_TYP"/>
    <property type="match status" value="9"/>
</dbReference>
<evidence type="ECO:0000256" key="11">
    <source>
        <dbReference type="ARBA" id="ARBA00023180"/>
    </source>
</evidence>
<dbReference type="InterPro" id="IPR032675">
    <property type="entry name" value="LRR_dom_sf"/>
</dbReference>
<gene>
    <name evidence="15" type="ORF">TIFTF001_025493</name>
</gene>
<evidence type="ECO:0000256" key="6">
    <source>
        <dbReference type="ARBA" id="ARBA00022729"/>
    </source>
</evidence>
<dbReference type="Pfam" id="PF00560">
    <property type="entry name" value="LRR_1"/>
    <property type="match status" value="8"/>
</dbReference>
<dbReference type="PRINTS" id="PR00019">
    <property type="entry name" value="LEURICHRPT"/>
</dbReference>
<dbReference type="InterPro" id="IPR013210">
    <property type="entry name" value="LRR_N_plant-typ"/>
</dbReference>
<dbReference type="InterPro" id="IPR001611">
    <property type="entry name" value="Leu-rich_rpt"/>
</dbReference>
<comment type="similarity">
    <text evidence="2">Belongs to the RLP family.</text>
</comment>
<dbReference type="InterPro" id="IPR003591">
    <property type="entry name" value="Leu-rich_rpt_typical-subtyp"/>
</dbReference>
<accession>A0AA88AP85</accession>
<keyword evidence="3" id="KW-1003">Cell membrane</keyword>